<feature type="non-terminal residue" evidence="2">
    <location>
        <position position="1"/>
    </location>
</feature>
<feature type="transmembrane region" description="Helical" evidence="1">
    <location>
        <begin position="59"/>
        <end position="78"/>
    </location>
</feature>
<reference evidence="2 3" key="1">
    <citation type="journal article" date="2013" name="Curr. Biol.">
        <title>The Genome of the Foraminiferan Reticulomyxa filosa.</title>
        <authorList>
            <person name="Glockner G."/>
            <person name="Hulsmann N."/>
            <person name="Schleicher M."/>
            <person name="Noegel A.A."/>
            <person name="Eichinger L."/>
            <person name="Gallinger C."/>
            <person name="Pawlowski J."/>
            <person name="Sierra R."/>
            <person name="Euteneuer U."/>
            <person name="Pillet L."/>
            <person name="Moustafa A."/>
            <person name="Platzer M."/>
            <person name="Groth M."/>
            <person name="Szafranski K."/>
            <person name="Schliwa M."/>
        </authorList>
    </citation>
    <scope>NUCLEOTIDE SEQUENCE [LARGE SCALE GENOMIC DNA]</scope>
</reference>
<dbReference type="AlphaFoldDB" id="X6LVL2"/>
<proteinExistence type="predicted"/>
<keyword evidence="1" id="KW-0472">Membrane</keyword>
<evidence type="ECO:0000313" key="3">
    <source>
        <dbReference type="Proteomes" id="UP000023152"/>
    </source>
</evidence>
<evidence type="ECO:0000256" key="1">
    <source>
        <dbReference type="SAM" id="Phobius"/>
    </source>
</evidence>
<keyword evidence="1" id="KW-0812">Transmembrane</keyword>
<organism evidence="2 3">
    <name type="scientific">Reticulomyxa filosa</name>
    <dbReference type="NCBI Taxonomy" id="46433"/>
    <lineage>
        <taxon>Eukaryota</taxon>
        <taxon>Sar</taxon>
        <taxon>Rhizaria</taxon>
        <taxon>Retaria</taxon>
        <taxon>Foraminifera</taxon>
        <taxon>Monothalamids</taxon>
        <taxon>Reticulomyxidae</taxon>
        <taxon>Reticulomyxa</taxon>
    </lineage>
</organism>
<comment type="caution">
    <text evidence="2">The sequence shown here is derived from an EMBL/GenBank/DDBJ whole genome shotgun (WGS) entry which is preliminary data.</text>
</comment>
<keyword evidence="1" id="KW-1133">Transmembrane helix</keyword>
<evidence type="ECO:0000313" key="2">
    <source>
        <dbReference type="EMBL" id="ETO04765.1"/>
    </source>
</evidence>
<accession>X6LVL2</accession>
<protein>
    <submittedName>
        <fullName evidence="2">Uncharacterized protein</fullName>
    </submittedName>
</protein>
<gene>
    <name evidence="2" type="ORF">RFI_32631</name>
</gene>
<keyword evidence="3" id="KW-1185">Reference proteome</keyword>
<dbReference type="Proteomes" id="UP000023152">
    <property type="component" value="Unassembled WGS sequence"/>
</dbReference>
<dbReference type="EMBL" id="ASPP01028963">
    <property type="protein sequence ID" value="ETO04765.1"/>
    <property type="molecule type" value="Genomic_DNA"/>
</dbReference>
<sequence length="104" mass="12745">FNQKKEKQIWFLFISKYLILHFRFWDIRSNKNWIGRFVGRLFYYILSHSKKTNNFNIKAFKSFILFILSSCSSILSVLKNSLKEIYKQQKERKKGPVREFLKKK</sequence>
<name>X6LVL2_RETFI</name>